<dbReference type="Proteomes" id="UP000008635">
    <property type="component" value="Chromosome"/>
</dbReference>
<name>E8U6K7_DEIML</name>
<evidence type="ECO:0000313" key="4">
    <source>
        <dbReference type="Proteomes" id="UP000008635"/>
    </source>
</evidence>
<dbReference type="SUPFAM" id="SSF69572">
    <property type="entry name" value="Activating enzymes of the ubiquitin-like proteins"/>
    <property type="match status" value="1"/>
</dbReference>
<proteinExistence type="inferred from homology"/>
<organism evidence="3 4">
    <name type="scientific">Deinococcus maricopensis (strain DSM 21211 / LMG 22137 / NRRL B-23946 / LB-34)</name>
    <dbReference type="NCBI Taxonomy" id="709986"/>
    <lineage>
        <taxon>Bacteria</taxon>
        <taxon>Thermotogati</taxon>
        <taxon>Deinococcota</taxon>
        <taxon>Deinococci</taxon>
        <taxon>Deinococcales</taxon>
        <taxon>Deinococcaceae</taxon>
        <taxon>Deinococcus</taxon>
    </lineage>
</organism>
<dbReference type="OrthoDB" id="9804286at2"/>
<dbReference type="EMBL" id="CP002454">
    <property type="protein sequence ID" value="ADV66696.1"/>
    <property type="molecule type" value="Genomic_DNA"/>
</dbReference>
<accession>E8U6K7</accession>
<dbReference type="GO" id="GO:0005829">
    <property type="term" value="C:cytosol"/>
    <property type="evidence" value="ECO:0007669"/>
    <property type="project" value="TreeGrafter"/>
</dbReference>
<dbReference type="PANTHER" id="PTHR10953">
    <property type="entry name" value="UBIQUITIN-ACTIVATING ENZYME E1"/>
    <property type="match status" value="1"/>
</dbReference>
<dbReference type="RefSeq" id="WP_013556201.1">
    <property type="nucleotide sequence ID" value="NC_014958.1"/>
</dbReference>
<dbReference type="InterPro" id="IPR045886">
    <property type="entry name" value="ThiF/MoeB/HesA"/>
</dbReference>
<dbReference type="FunFam" id="3.40.50.720:FF:000080">
    <property type="entry name" value="Thiazole biosynthesis adenylyltransferase ThiF"/>
    <property type="match status" value="1"/>
</dbReference>
<evidence type="ECO:0000259" key="2">
    <source>
        <dbReference type="Pfam" id="PF00899"/>
    </source>
</evidence>
<dbReference type="InterPro" id="IPR000594">
    <property type="entry name" value="ThiF_NAD_FAD-bd"/>
</dbReference>
<dbReference type="Pfam" id="PF00899">
    <property type="entry name" value="ThiF"/>
    <property type="match status" value="1"/>
</dbReference>
<dbReference type="CDD" id="cd00757">
    <property type="entry name" value="ThiF_MoeB_HesA_family"/>
    <property type="match status" value="1"/>
</dbReference>
<gene>
    <name evidence="3" type="ordered locus">Deima_1043</name>
</gene>
<dbReference type="GO" id="GO:0008146">
    <property type="term" value="F:sulfotransferase activity"/>
    <property type="evidence" value="ECO:0007669"/>
    <property type="project" value="TreeGrafter"/>
</dbReference>
<comment type="similarity">
    <text evidence="1">Belongs to the HesA/MoeB/ThiF family.</text>
</comment>
<dbReference type="GO" id="GO:0016779">
    <property type="term" value="F:nucleotidyltransferase activity"/>
    <property type="evidence" value="ECO:0007669"/>
    <property type="project" value="TreeGrafter"/>
</dbReference>
<dbReference type="GO" id="GO:0004792">
    <property type="term" value="F:thiosulfate-cyanide sulfurtransferase activity"/>
    <property type="evidence" value="ECO:0007669"/>
    <property type="project" value="TreeGrafter"/>
</dbReference>
<evidence type="ECO:0000256" key="1">
    <source>
        <dbReference type="ARBA" id="ARBA00009919"/>
    </source>
</evidence>
<dbReference type="HOGENOM" id="CLU_013325_10_0_0"/>
<feature type="domain" description="THIF-type NAD/FAD binding fold" evidence="2">
    <location>
        <begin position="18"/>
        <end position="241"/>
    </location>
</feature>
<dbReference type="PANTHER" id="PTHR10953:SF102">
    <property type="entry name" value="ADENYLYLTRANSFERASE AND SULFURTRANSFERASE MOCS3"/>
    <property type="match status" value="1"/>
</dbReference>
<dbReference type="GO" id="GO:0008641">
    <property type="term" value="F:ubiquitin-like modifier activating enzyme activity"/>
    <property type="evidence" value="ECO:0007669"/>
    <property type="project" value="InterPro"/>
</dbReference>
<sequence>MSGGVEGGALSRAEVSRYSRQLLVPEFADAQGRLRAARVLVVGAGGLGCPVVQYLAGAGVGTLLIADGDTVSVSNLHRQTLYMTADVGRAKAEVAAARAQAVNPFVRAQARPAVTAQNVTALLAEADVVVDATDNFEARYLLADACVAAGRAWVWGAAGGTEGMASVFGPQVGLRDVFPSAAGAESCELIGVVGPLLGVVGGMMALEALKLVAGLPPGLAGVLWTVDALSGRTRQLRLTREKER</sequence>
<dbReference type="KEGG" id="dmr:Deima_1043"/>
<dbReference type="Gene3D" id="3.40.50.720">
    <property type="entry name" value="NAD(P)-binding Rossmann-like Domain"/>
    <property type="match status" value="1"/>
</dbReference>
<evidence type="ECO:0000313" key="3">
    <source>
        <dbReference type="EMBL" id="ADV66696.1"/>
    </source>
</evidence>
<dbReference type="eggNOG" id="COG0476">
    <property type="taxonomic scope" value="Bacteria"/>
</dbReference>
<dbReference type="AlphaFoldDB" id="E8U6K7"/>
<protein>
    <submittedName>
        <fullName evidence="3">UBA/THIF-type NAD/FAD binding protein</fullName>
    </submittedName>
</protein>
<reference evidence="4" key="2">
    <citation type="submission" date="2011-01" db="EMBL/GenBank/DDBJ databases">
        <title>The complete genome of Deinococcus maricopensis DSM 21211.</title>
        <authorList>
            <consortium name="US DOE Joint Genome Institute (JGI-PGF)"/>
            <person name="Lucas S."/>
            <person name="Copeland A."/>
            <person name="Lapidus A."/>
            <person name="Goodwin L."/>
            <person name="Pitluck S."/>
            <person name="Kyrpides N."/>
            <person name="Mavromatis K."/>
            <person name="Pagani I."/>
            <person name="Ivanova N."/>
            <person name="Ovchinnikova G."/>
            <person name="Zeytun A."/>
            <person name="Detter J.C."/>
            <person name="Han C."/>
            <person name="Land M."/>
            <person name="Hauser L."/>
            <person name="Markowitz V."/>
            <person name="Cheng J.-F."/>
            <person name="Hugenholtz P."/>
            <person name="Woyke T."/>
            <person name="Wu D."/>
            <person name="Pukall R."/>
            <person name="Gehrich-Schroeter G."/>
            <person name="Brambilla E."/>
            <person name="Klenk H.-P."/>
            <person name="Eisen J.A."/>
        </authorList>
    </citation>
    <scope>NUCLEOTIDE SEQUENCE [LARGE SCALE GENOMIC DNA]</scope>
    <source>
        <strain evidence="4">DSM 21211 / LMG 22137 / NRRL B-23946 / LB-34</strain>
    </source>
</reference>
<dbReference type="STRING" id="709986.Deima_1043"/>
<dbReference type="InterPro" id="IPR035985">
    <property type="entry name" value="Ubiquitin-activating_enz"/>
</dbReference>
<reference evidence="3 4" key="1">
    <citation type="journal article" date="2011" name="Stand. Genomic Sci.">
        <title>Complete genome sequence of Deinococcus maricopensis type strain (LB-34).</title>
        <authorList>
            <person name="Pukall R."/>
            <person name="Zeytun A."/>
            <person name="Lucas S."/>
            <person name="Lapidus A."/>
            <person name="Hammon N."/>
            <person name="Deshpande S."/>
            <person name="Nolan M."/>
            <person name="Cheng J.F."/>
            <person name="Pitluck S."/>
            <person name="Liolios K."/>
            <person name="Pagani I."/>
            <person name="Mikhailova N."/>
            <person name="Ivanova N."/>
            <person name="Mavromatis K."/>
            <person name="Pati A."/>
            <person name="Tapia R."/>
            <person name="Han C."/>
            <person name="Goodwin L."/>
            <person name="Chen A."/>
            <person name="Palaniappan K."/>
            <person name="Land M."/>
            <person name="Hauser L."/>
            <person name="Chang Y.J."/>
            <person name="Jeffries C.D."/>
            <person name="Brambilla E.M."/>
            <person name="Rohde M."/>
            <person name="Goker M."/>
            <person name="Detter J.C."/>
            <person name="Woyke T."/>
            <person name="Bristow J."/>
            <person name="Eisen J.A."/>
            <person name="Markowitz V."/>
            <person name="Hugenholtz P."/>
            <person name="Kyrpides N.C."/>
            <person name="Klenk H.P."/>
        </authorList>
    </citation>
    <scope>NUCLEOTIDE SEQUENCE [LARGE SCALE GENOMIC DNA]</scope>
    <source>
        <strain evidence="4">DSM 21211 / LMG 22137 / NRRL B-23946 / LB-34</strain>
    </source>
</reference>
<keyword evidence="4" id="KW-1185">Reference proteome</keyword>